<gene>
    <name evidence="1" type="ORF">Lspi_1121</name>
</gene>
<comment type="caution">
    <text evidence="1">The sequence shown here is derived from an EMBL/GenBank/DDBJ whole genome shotgun (WGS) entry which is preliminary data.</text>
</comment>
<dbReference type="Proteomes" id="UP000054877">
    <property type="component" value="Unassembled WGS sequence"/>
</dbReference>
<organism evidence="1 2">
    <name type="scientific">Legionella spiritensis</name>
    <dbReference type="NCBI Taxonomy" id="452"/>
    <lineage>
        <taxon>Bacteria</taxon>
        <taxon>Pseudomonadati</taxon>
        <taxon>Pseudomonadota</taxon>
        <taxon>Gammaproteobacteria</taxon>
        <taxon>Legionellales</taxon>
        <taxon>Legionellaceae</taxon>
        <taxon>Legionella</taxon>
    </lineage>
</organism>
<accession>A0A0W0Z584</accession>
<name>A0A0W0Z584_LEGSP</name>
<sequence length="70" mass="7640">MSELANRINAALSKSHSIWLNEHDGSSHQLNAVGSRVTIIEGKGSEYIEVADGKSTILFNLNMIKSIKIT</sequence>
<dbReference type="STRING" id="452.Lspi_1121"/>
<evidence type="ECO:0000313" key="1">
    <source>
        <dbReference type="EMBL" id="KTD64314.1"/>
    </source>
</evidence>
<evidence type="ECO:0000313" key="2">
    <source>
        <dbReference type="Proteomes" id="UP000054877"/>
    </source>
</evidence>
<dbReference type="AlphaFoldDB" id="A0A0W0Z584"/>
<keyword evidence="2" id="KW-1185">Reference proteome</keyword>
<dbReference type="OrthoDB" id="5647042at2"/>
<dbReference type="PATRIC" id="fig|452.5.peg.1244"/>
<reference evidence="1 2" key="1">
    <citation type="submission" date="2015-11" db="EMBL/GenBank/DDBJ databases">
        <title>Genomic analysis of 38 Legionella species identifies large and diverse effector repertoires.</title>
        <authorList>
            <person name="Burstein D."/>
            <person name="Amaro F."/>
            <person name="Zusman T."/>
            <person name="Lifshitz Z."/>
            <person name="Cohen O."/>
            <person name="Gilbert J.A."/>
            <person name="Pupko T."/>
            <person name="Shuman H.A."/>
            <person name="Segal G."/>
        </authorList>
    </citation>
    <scope>NUCLEOTIDE SEQUENCE [LARGE SCALE GENOMIC DNA]</scope>
    <source>
        <strain evidence="1 2">Mt.St.Helens-9</strain>
    </source>
</reference>
<proteinExistence type="predicted"/>
<dbReference type="RefSeq" id="WP_058483061.1">
    <property type="nucleotide sequence ID" value="NZ_CAAAII010000005.1"/>
</dbReference>
<dbReference type="EMBL" id="LNYX01000013">
    <property type="protein sequence ID" value="KTD64314.1"/>
    <property type="molecule type" value="Genomic_DNA"/>
</dbReference>
<protein>
    <submittedName>
        <fullName evidence="1">Uncharacterized protein</fullName>
    </submittedName>
</protein>